<evidence type="ECO:0000313" key="7">
    <source>
        <dbReference type="EMBL" id="VCU70577.1"/>
    </source>
</evidence>
<dbReference type="SUPFAM" id="SSF46785">
    <property type="entry name" value="Winged helix' DNA-binding domain"/>
    <property type="match status" value="1"/>
</dbReference>
<protein>
    <submittedName>
        <fullName evidence="7">HTH-type transcriptional activator CmpR</fullName>
    </submittedName>
</protein>
<evidence type="ECO:0000256" key="4">
    <source>
        <dbReference type="ARBA" id="ARBA00023163"/>
    </source>
</evidence>
<dbReference type="RefSeq" id="WP_342773198.1">
    <property type="nucleotide sequence ID" value="NZ_UWPJ01000022.1"/>
</dbReference>
<dbReference type="EMBL" id="UWPJ01000022">
    <property type="protein sequence ID" value="VCU70577.1"/>
    <property type="molecule type" value="Genomic_DNA"/>
</dbReference>
<dbReference type="Gene3D" id="1.10.10.10">
    <property type="entry name" value="Winged helix-like DNA-binding domain superfamily/Winged helix DNA-binding domain"/>
    <property type="match status" value="1"/>
</dbReference>
<keyword evidence="2" id="KW-0805">Transcription regulation</keyword>
<dbReference type="PANTHER" id="PTHR30126:SF94">
    <property type="entry name" value="LYSR FAMILY TRANSCRIPTIONAL REGULATOR"/>
    <property type="match status" value="1"/>
</dbReference>
<evidence type="ECO:0000256" key="3">
    <source>
        <dbReference type="ARBA" id="ARBA00023125"/>
    </source>
</evidence>
<dbReference type="GO" id="GO:0000976">
    <property type="term" value="F:transcription cis-regulatory region binding"/>
    <property type="evidence" value="ECO:0007669"/>
    <property type="project" value="TreeGrafter"/>
</dbReference>
<evidence type="ECO:0000313" key="8">
    <source>
        <dbReference type="Proteomes" id="UP000277294"/>
    </source>
</evidence>
<organism evidence="7 8">
    <name type="scientific">Pigmentiphaga humi</name>
    <dbReference type="NCBI Taxonomy" id="2478468"/>
    <lineage>
        <taxon>Bacteria</taxon>
        <taxon>Pseudomonadati</taxon>
        <taxon>Pseudomonadota</taxon>
        <taxon>Betaproteobacteria</taxon>
        <taxon>Burkholderiales</taxon>
        <taxon>Alcaligenaceae</taxon>
        <taxon>Pigmentiphaga</taxon>
    </lineage>
</organism>
<dbReference type="AlphaFoldDB" id="A0A3P4B2Q7"/>
<feature type="chain" id="PRO_5018098553" evidence="5">
    <location>
        <begin position="30"/>
        <end position="321"/>
    </location>
</feature>
<dbReference type="InterPro" id="IPR036390">
    <property type="entry name" value="WH_DNA-bd_sf"/>
</dbReference>
<evidence type="ECO:0000256" key="5">
    <source>
        <dbReference type="SAM" id="SignalP"/>
    </source>
</evidence>
<dbReference type="Pfam" id="PF03466">
    <property type="entry name" value="LysR_substrate"/>
    <property type="match status" value="1"/>
</dbReference>
<gene>
    <name evidence="7" type="primary">cmpR_3</name>
    <name evidence="7" type="ORF">PIGHUM_02653</name>
</gene>
<name>A0A3P4B2Q7_9BURK</name>
<dbReference type="InterPro" id="IPR000847">
    <property type="entry name" value="LysR_HTH_N"/>
</dbReference>
<dbReference type="PANTHER" id="PTHR30126">
    <property type="entry name" value="HTH-TYPE TRANSCRIPTIONAL REGULATOR"/>
    <property type="match status" value="1"/>
</dbReference>
<keyword evidence="8" id="KW-1185">Reference proteome</keyword>
<accession>A0A3P4B2Q7</accession>
<dbReference type="Proteomes" id="UP000277294">
    <property type="component" value="Unassembled WGS sequence"/>
</dbReference>
<keyword evidence="5" id="KW-0732">Signal</keyword>
<keyword evidence="4" id="KW-0804">Transcription</keyword>
<feature type="signal peptide" evidence="5">
    <location>
        <begin position="1"/>
        <end position="29"/>
    </location>
</feature>
<dbReference type="Pfam" id="PF00126">
    <property type="entry name" value="HTH_1"/>
    <property type="match status" value="1"/>
</dbReference>
<reference evidence="7 8" key="1">
    <citation type="submission" date="2018-10" db="EMBL/GenBank/DDBJ databases">
        <authorList>
            <person name="Criscuolo A."/>
        </authorList>
    </citation>
    <scope>NUCLEOTIDE SEQUENCE [LARGE SCALE GENOMIC DNA]</scope>
    <source>
        <strain evidence="7">DnA1</strain>
    </source>
</reference>
<evidence type="ECO:0000259" key="6">
    <source>
        <dbReference type="PROSITE" id="PS50931"/>
    </source>
</evidence>
<dbReference type="NCBIfam" id="NF008095">
    <property type="entry name" value="PRK10837.1"/>
    <property type="match status" value="1"/>
</dbReference>
<dbReference type="InterPro" id="IPR005119">
    <property type="entry name" value="LysR_subst-bd"/>
</dbReference>
<dbReference type="GO" id="GO:0003700">
    <property type="term" value="F:DNA-binding transcription factor activity"/>
    <property type="evidence" value="ECO:0007669"/>
    <property type="project" value="InterPro"/>
</dbReference>
<feature type="domain" description="HTH lysR-type" evidence="6">
    <location>
        <begin position="6"/>
        <end position="63"/>
    </location>
</feature>
<evidence type="ECO:0000256" key="2">
    <source>
        <dbReference type="ARBA" id="ARBA00023015"/>
    </source>
</evidence>
<dbReference type="SUPFAM" id="SSF53850">
    <property type="entry name" value="Periplasmic binding protein-like II"/>
    <property type="match status" value="1"/>
</dbReference>
<evidence type="ECO:0000256" key="1">
    <source>
        <dbReference type="ARBA" id="ARBA00009437"/>
    </source>
</evidence>
<dbReference type="Gene3D" id="3.40.190.290">
    <property type="match status" value="1"/>
</dbReference>
<keyword evidence="3" id="KW-0238">DNA-binding</keyword>
<proteinExistence type="inferred from homology"/>
<sequence length="321" mass="34843">MDTLRLTLRQLQIFAAVAAAGSTSAAASAVSLSQSATSAAVNDLERALDMALFDRVGKRLVLNDNGRELLPQARELLDRAAAIERWAQDGQGHVGLLRIGASTTIGNYVLPALLAGFQRDLEASGQPRWTAHVAIANTLAIANQVVNFELDLALVEGPCEQPELTVEPWLDDELVIVAGAGDPIVPPEREIVGTGQLRNATWLLREEGSGTRETIREALTPHLHHMKSGIEFGNSEAIKRAVAGGLGITCLSRWVVGDLIESGELIELRTDLPRLARSFYLIADARKRATPGVRRLLDYLRGYARDPVRRPPMPRQPAPPK</sequence>
<dbReference type="CDD" id="cd08420">
    <property type="entry name" value="PBP2_CysL_like"/>
    <property type="match status" value="1"/>
</dbReference>
<dbReference type="PROSITE" id="PS50931">
    <property type="entry name" value="HTH_LYSR"/>
    <property type="match status" value="1"/>
</dbReference>
<comment type="similarity">
    <text evidence="1">Belongs to the LysR transcriptional regulatory family.</text>
</comment>
<dbReference type="InterPro" id="IPR036388">
    <property type="entry name" value="WH-like_DNA-bd_sf"/>
</dbReference>